<protein>
    <submittedName>
        <fullName evidence="2">Thioredoxin family protein</fullName>
    </submittedName>
</protein>
<sequence length="104" mass="12563">MQEVTTDTLQEREYLIYIYTPFCGTCQVAKTMLDKIESVHKQDIFYRMNASLYPDFMRDNKIESVPCLLIKKENKVQEKVYAFHSIPNIYRYLFNYQPELFNEK</sequence>
<dbReference type="Gene3D" id="3.40.30.10">
    <property type="entry name" value="Glutaredoxin"/>
    <property type="match status" value="1"/>
</dbReference>
<gene>
    <name evidence="2" type="ORF">ABC228_14470</name>
</gene>
<accession>A0ABU9XJC1</accession>
<comment type="caution">
    <text evidence="2">The sequence shown here is derived from an EMBL/GenBank/DDBJ whole genome shotgun (WGS) entry which is preliminary data.</text>
</comment>
<dbReference type="EMBL" id="JBDIML010000005">
    <property type="protein sequence ID" value="MEN2768384.1"/>
    <property type="molecule type" value="Genomic_DNA"/>
</dbReference>
<evidence type="ECO:0000313" key="3">
    <source>
        <dbReference type="Proteomes" id="UP001444625"/>
    </source>
</evidence>
<evidence type="ECO:0000259" key="1">
    <source>
        <dbReference type="Pfam" id="PF00085"/>
    </source>
</evidence>
<dbReference type="InterPro" id="IPR036249">
    <property type="entry name" value="Thioredoxin-like_sf"/>
</dbReference>
<organism evidence="2 3">
    <name type="scientific">Ornithinibacillus xuwenensis</name>
    <dbReference type="NCBI Taxonomy" id="3144668"/>
    <lineage>
        <taxon>Bacteria</taxon>
        <taxon>Bacillati</taxon>
        <taxon>Bacillota</taxon>
        <taxon>Bacilli</taxon>
        <taxon>Bacillales</taxon>
        <taxon>Bacillaceae</taxon>
        <taxon>Ornithinibacillus</taxon>
    </lineage>
</organism>
<dbReference type="Proteomes" id="UP001444625">
    <property type="component" value="Unassembled WGS sequence"/>
</dbReference>
<reference evidence="2 3" key="1">
    <citation type="submission" date="2024-05" db="EMBL/GenBank/DDBJ databases">
        <authorList>
            <person name="Haq I."/>
            <person name="Ullah Z."/>
            <person name="Ahmad R."/>
            <person name="Li M."/>
            <person name="Tong Y."/>
        </authorList>
    </citation>
    <scope>NUCLEOTIDE SEQUENCE [LARGE SCALE GENOMIC DNA]</scope>
    <source>
        <strain evidence="2 3">16A2E</strain>
    </source>
</reference>
<feature type="domain" description="Thioredoxin" evidence="1">
    <location>
        <begin position="10"/>
        <end position="80"/>
    </location>
</feature>
<name>A0ABU9XJC1_9BACI</name>
<dbReference type="RefSeq" id="WP_345825870.1">
    <property type="nucleotide sequence ID" value="NZ_JBDIML010000005.1"/>
</dbReference>
<dbReference type="SUPFAM" id="SSF52833">
    <property type="entry name" value="Thioredoxin-like"/>
    <property type="match status" value="1"/>
</dbReference>
<keyword evidence="3" id="KW-1185">Reference proteome</keyword>
<dbReference type="CDD" id="cd02947">
    <property type="entry name" value="TRX_family"/>
    <property type="match status" value="1"/>
</dbReference>
<dbReference type="InterPro" id="IPR013766">
    <property type="entry name" value="Thioredoxin_domain"/>
</dbReference>
<proteinExistence type="predicted"/>
<evidence type="ECO:0000313" key="2">
    <source>
        <dbReference type="EMBL" id="MEN2768384.1"/>
    </source>
</evidence>
<dbReference type="Pfam" id="PF00085">
    <property type="entry name" value="Thioredoxin"/>
    <property type="match status" value="1"/>
</dbReference>